<accession>A0A2S5Y674</accession>
<feature type="region of interest" description="Disordered" evidence="1">
    <location>
        <begin position="48"/>
        <end position="72"/>
    </location>
</feature>
<reference evidence="2 3" key="1">
    <citation type="submission" date="2018-02" db="EMBL/GenBank/DDBJ databases">
        <title>Bacteriophage NCPPB3778 and a type I-E CRISPR drive the evolution of the US Biological Select Agent, Rathayibacter toxicus.</title>
        <authorList>
            <person name="Davis E.W.II."/>
            <person name="Tabima J.F."/>
            <person name="Weisberg A.J."/>
            <person name="Lopes L.D."/>
            <person name="Wiseman M.S."/>
            <person name="Wiseman M.S."/>
            <person name="Pupko T."/>
            <person name="Belcher M.S."/>
            <person name="Sechler A.J."/>
            <person name="Tancos M.A."/>
            <person name="Schroeder B.K."/>
            <person name="Murray T.D."/>
            <person name="Luster D.G."/>
            <person name="Schneider W.L."/>
            <person name="Rogers E."/>
            <person name="Andreote F.D."/>
            <person name="Grunwald N.J."/>
            <person name="Putnam M.L."/>
            <person name="Chang J.H."/>
        </authorList>
    </citation>
    <scope>NUCLEOTIDE SEQUENCE [LARGE SCALE GENOMIC DNA]</scope>
    <source>
        <strain evidence="2 3">FH99</strain>
    </source>
</reference>
<dbReference type="AlphaFoldDB" id="A0A2S5Y674"/>
<dbReference type="Proteomes" id="UP000237966">
    <property type="component" value="Unassembled WGS sequence"/>
</dbReference>
<comment type="caution">
    <text evidence="2">The sequence shown here is derived from an EMBL/GenBank/DDBJ whole genome shotgun (WGS) entry which is preliminary data.</text>
</comment>
<gene>
    <name evidence="2" type="ORF">C5C51_08050</name>
</gene>
<dbReference type="EMBL" id="PSWU01000012">
    <property type="protein sequence ID" value="PPI14508.1"/>
    <property type="molecule type" value="Genomic_DNA"/>
</dbReference>
<evidence type="ECO:0000313" key="3">
    <source>
        <dbReference type="Proteomes" id="UP000237966"/>
    </source>
</evidence>
<proteinExistence type="predicted"/>
<sequence length="96" mass="9904">MVAMSRPDRRAVLHRMVTVLHDPAPINAGHAEHLRSLISRVLVAEGAPAAPVDRSRDPASGLGGVASGGSAWAVSGTPERLAAIAPEDQAEENPAL</sequence>
<protein>
    <submittedName>
        <fullName evidence="2">Uncharacterized protein</fullName>
    </submittedName>
</protein>
<name>A0A2S5Y674_9MICO</name>
<evidence type="ECO:0000313" key="2">
    <source>
        <dbReference type="EMBL" id="PPI14508.1"/>
    </source>
</evidence>
<evidence type="ECO:0000256" key="1">
    <source>
        <dbReference type="SAM" id="MobiDB-lite"/>
    </source>
</evidence>
<organism evidence="2 3">
    <name type="scientific">Rathayibacter toxicus</name>
    <dbReference type="NCBI Taxonomy" id="145458"/>
    <lineage>
        <taxon>Bacteria</taxon>
        <taxon>Bacillati</taxon>
        <taxon>Actinomycetota</taxon>
        <taxon>Actinomycetes</taxon>
        <taxon>Micrococcales</taxon>
        <taxon>Microbacteriaceae</taxon>
        <taxon>Rathayibacter</taxon>
    </lineage>
</organism>